<proteinExistence type="predicted"/>
<protein>
    <submittedName>
        <fullName evidence="1">Uncharacterized protein</fullName>
    </submittedName>
</protein>
<dbReference type="EMBL" id="VSSQ01054411">
    <property type="protein sequence ID" value="MPN08364.1"/>
    <property type="molecule type" value="Genomic_DNA"/>
</dbReference>
<gene>
    <name evidence="1" type="ORF">SDC9_155646</name>
</gene>
<dbReference type="AlphaFoldDB" id="A0A645F6X1"/>
<comment type="caution">
    <text evidence="1">The sequence shown here is derived from an EMBL/GenBank/DDBJ whole genome shotgun (WGS) entry which is preliminary data.</text>
</comment>
<organism evidence="1">
    <name type="scientific">bioreactor metagenome</name>
    <dbReference type="NCBI Taxonomy" id="1076179"/>
    <lineage>
        <taxon>unclassified sequences</taxon>
        <taxon>metagenomes</taxon>
        <taxon>ecological metagenomes</taxon>
    </lineage>
</organism>
<name>A0A645F6X1_9ZZZZ</name>
<evidence type="ECO:0000313" key="1">
    <source>
        <dbReference type="EMBL" id="MPN08364.1"/>
    </source>
</evidence>
<sequence>MINGVVYDFESIKVQLPTGMVSTVEDIKYGVKKDVDVVTDKNGIPRGTVRKAYEGDFEMTLALGEYERLAQSAPRGILALDPFPIVVSMGDGASPVVTDTIIVKITEVPREFKKDDEIKMSVKGKQTAVAKLNGKLAYQPLG</sequence>
<reference evidence="1" key="1">
    <citation type="submission" date="2019-08" db="EMBL/GenBank/DDBJ databases">
        <authorList>
            <person name="Kucharzyk K."/>
            <person name="Murdoch R.W."/>
            <person name="Higgins S."/>
            <person name="Loffler F."/>
        </authorList>
    </citation>
    <scope>NUCLEOTIDE SEQUENCE</scope>
</reference>
<accession>A0A645F6X1</accession>